<dbReference type="PANTHER" id="PTHR30012">
    <property type="entry name" value="GENERAL SECRETION PATHWAY PROTEIN"/>
    <property type="match status" value="1"/>
</dbReference>
<feature type="domain" description="Type II secretion system protein GspF" evidence="11">
    <location>
        <begin position="67"/>
        <end position="189"/>
    </location>
</feature>
<dbReference type="InterPro" id="IPR001992">
    <property type="entry name" value="T2SS_GspF/T4SS_PilC_CS"/>
</dbReference>
<evidence type="ECO:0000256" key="7">
    <source>
        <dbReference type="ARBA" id="ARBA00022989"/>
    </source>
</evidence>
<dbReference type="Gene3D" id="1.20.81.30">
    <property type="entry name" value="Type II secretion system (T2SS), domain F"/>
    <property type="match status" value="2"/>
</dbReference>
<evidence type="ECO:0000256" key="9">
    <source>
        <dbReference type="RuleBase" id="RU003923"/>
    </source>
</evidence>
<comment type="similarity">
    <text evidence="2 9">Belongs to the GSP F family.</text>
</comment>
<reference evidence="12" key="1">
    <citation type="submission" date="2022-12" db="EMBL/GenBank/DDBJ databases">
        <title>Reference genome sequencing for broad-spectrum identification of bacterial and archaeal isolates by mass spectrometry.</title>
        <authorList>
            <person name="Sekiguchi Y."/>
            <person name="Tourlousse D.M."/>
        </authorList>
    </citation>
    <scope>NUCLEOTIDE SEQUENCE</scope>
    <source>
        <strain evidence="12">10succ1</strain>
    </source>
</reference>
<dbReference type="Pfam" id="PF00482">
    <property type="entry name" value="T2SSF"/>
    <property type="match status" value="2"/>
</dbReference>
<comment type="subcellular location">
    <subcellularLocation>
        <location evidence="1">Cell inner membrane</location>
        <topology evidence="1">Multi-pass membrane protein</topology>
    </subcellularLocation>
    <subcellularLocation>
        <location evidence="9">Cell membrane</location>
        <topology evidence="9">Multi-pass membrane protein</topology>
    </subcellularLocation>
</comment>
<dbReference type="FunFam" id="1.20.81.30:FF:000001">
    <property type="entry name" value="Type II secretion system protein F"/>
    <property type="match status" value="2"/>
</dbReference>
<dbReference type="InterPro" id="IPR018076">
    <property type="entry name" value="T2SS_GspF_dom"/>
</dbReference>
<dbReference type="InterPro" id="IPR042094">
    <property type="entry name" value="T2SS_GspF_sf"/>
</dbReference>
<evidence type="ECO:0000256" key="10">
    <source>
        <dbReference type="SAM" id="Phobius"/>
    </source>
</evidence>
<dbReference type="PROSITE" id="PS00874">
    <property type="entry name" value="T2SP_F"/>
    <property type="match status" value="1"/>
</dbReference>
<keyword evidence="13" id="KW-1185">Reference proteome</keyword>
<keyword evidence="6 9" id="KW-0812">Transmembrane</keyword>
<keyword evidence="4" id="KW-1003">Cell membrane</keyword>
<evidence type="ECO:0000256" key="8">
    <source>
        <dbReference type="ARBA" id="ARBA00023136"/>
    </source>
</evidence>
<evidence type="ECO:0000256" key="5">
    <source>
        <dbReference type="ARBA" id="ARBA00022519"/>
    </source>
</evidence>
<evidence type="ECO:0000313" key="13">
    <source>
        <dbReference type="Proteomes" id="UP001144471"/>
    </source>
</evidence>
<keyword evidence="8 10" id="KW-0472">Membrane</keyword>
<keyword evidence="5" id="KW-0997">Cell inner membrane</keyword>
<dbReference type="Proteomes" id="UP001144471">
    <property type="component" value="Unassembled WGS sequence"/>
</dbReference>
<evidence type="ECO:0000256" key="3">
    <source>
        <dbReference type="ARBA" id="ARBA00022448"/>
    </source>
</evidence>
<organism evidence="12 13">
    <name type="scientific">Propionigenium maris DSM 9537</name>
    <dbReference type="NCBI Taxonomy" id="1123000"/>
    <lineage>
        <taxon>Bacteria</taxon>
        <taxon>Fusobacteriati</taxon>
        <taxon>Fusobacteriota</taxon>
        <taxon>Fusobacteriia</taxon>
        <taxon>Fusobacteriales</taxon>
        <taxon>Fusobacteriaceae</taxon>
        <taxon>Propionigenium</taxon>
    </lineage>
</organism>
<feature type="transmembrane region" description="Helical" evidence="10">
    <location>
        <begin position="220"/>
        <end position="238"/>
    </location>
</feature>
<evidence type="ECO:0000256" key="4">
    <source>
        <dbReference type="ARBA" id="ARBA00022475"/>
    </source>
</evidence>
<sequence length="400" mass="44033">MATFKYVAKDIKGKRLKGVRDAGGENELKAILKREKLLLIKSKELDEKKGKKDRFKIVRPKDIAILTRELAAMLDGGVSLLRSVTILSTQDKKPGVKKALRAIKDDITAGYPFSYALSKHPKYFDNLYISMVKSGEESGNLDVVMNRIAKSLEKSEEIKGKVKGALIYPTVVLSLTMGVIFLLVAFVLPTFVSIFEDTGAEIPPLTAAVMAFSLWSNKNWYWVIVGIVVLVFAIKKVIKTEKGKRIYNKLQMRLPLFGNVIKKAINARFTRVMATLLESGVPILKSFEIVADAVGNVVVGDAILGVKREVEAGETISKPLEKSGVFPAMVVNMIDVGEESGNLVEMLNKVADFNERELEQAIRDMLAMFEPVVILILGVVVGTLVVAMYLPIFGLADAIA</sequence>
<name>A0A9W6GM78_9FUSO</name>
<dbReference type="InterPro" id="IPR003004">
    <property type="entry name" value="GspF/PilC"/>
</dbReference>
<feature type="transmembrane region" description="Helical" evidence="10">
    <location>
        <begin position="372"/>
        <end position="392"/>
    </location>
</feature>
<dbReference type="AlphaFoldDB" id="A0A9W6GM78"/>
<dbReference type="RefSeq" id="WP_281837345.1">
    <property type="nucleotide sequence ID" value="NZ_BSDY01000022.1"/>
</dbReference>
<proteinExistence type="inferred from homology"/>
<dbReference type="GO" id="GO:0005886">
    <property type="term" value="C:plasma membrane"/>
    <property type="evidence" value="ECO:0007669"/>
    <property type="project" value="UniProtKB-SubCell"/>
</dbReference>
<evidence type="ECO:0000259" key="11">
    <source>
        <dbReference type="Pfam" id="PF00482"/>
    </source>
</evidence>
<gene>
    <name evidence="12" type="primary">pilC</name>
    <name evidence="12" type="ORF">PM10SUCC1_31820</name>
</gene>
<dbReference type="EMBL" id="BSDY01000022">
    <property type="protein sequence ID" value="GLI57668.1"/>
    <property type="molecule type" value="Genomic_DNA"/>
</dbReference>
<dbReference type="PRINTS" id="PR00812">
    <property type="entry name" value="BCTERIALGSPF"/>
</dbReference>
<feature type="transmembrane region" description="Helical" evidence="10">
    <location>
        <begin position="165"/>
        <end position="188"/>
    </location>
</feature>
<dbReference type="GO" id="GO:0015628">
    <property type="term" value="P:protein secretion by the type II secretion system"/>
    <property type="evidence" value="ECO:0007669"/>
    <property type="project" value="TreeGrafter"/>
</dbReference>
<evidence type="ECO:0000256" key="2">
    <source>
        <dbReference type="ARBA" id="ARBA00005745"/>
    </source>
</evidence>
<feature type="domain" description="Type II secretion system protein GspF" evidence="11">
    <location>
        <begin position="269"/>
        <end position="391"/>
    </location>
</feature>
<keyword evidence="7 10" id="KW-1133">Transmembrane helix</keyword>
<evidence type="ECO:0000256" key="6">
    <source>
        <dbReference type="ARBA" id="ARBA00022692"/>
    </source>
</evidence>
<keyword evidence="3 9" id="KW-0813">Transport</keyword>
<comment type="caution">
    <text evidence="12">The sequence shown here is derived from an EMBL/GenBank/DDBJ whole genome shotgun (WGS) entry which is preliminary data.</text>
</comment>
<evidence type="ECO:0000313" key="12">
    <source>
        <dbReference type="EMBL" id="GLI57668.1"/>
    </source>
</evidence>
<protein>
    <submittedName>
        <fullName evidence="12">Type II secretion system protein F</fullName>
    </submittedName>
</protein>
<accession>A0A9W6GM78</accession>
<evidence type="ECO:0000256" key="1">
    <source>
        <dbReference type="ARBA" id="ARBA00004429"/>
    </source>
</evidence>
<dbReference type="PANTHER" id="PTHR30012:SF0">
    <property type="entry name" value="TYPE II SECRETION SYSTEM PROTEIN F-RELATED"/>
    <property type="match status" value="1"/>
</dbReference>